<name>A0AA42BU36_9MICO</name>
<dbReference type="Proteomes" id="UP001165587">
    <property type="component" value="Unassembled WGS sequence"/>
</dbReference>
<proteinExistence type="predicted"/>
<dbReference type="AlphaFoldDB" id="A0AA42BU36"/>
<protein>
    <submittedName>
        <fullName evidence="2">Uncharacterized protein</fullName>
    </submittedName>
</protein>
<keyword evidence="3" id="KW-1185">Reference proteome</keyword>
<sequence length="239" mass="24112">MTTRDRLDRGRSPLRLVLVLVASTLVLLGIAAAVAVALLPPVLAETPRERMTASTGQTLRSATGSATVTVPAGWLVLGVGPFLTDDTITLVSPDDAYRAEFTLLPAGSSLTGLLAAHDITSAAATAAWNTEELSSGYSVRWTELAADDDADASASATGVEKGPAAEASEEDRGSTIVLVALTAPDPTMPVELVLVATVSAPDAAAYRTVTADLLAEATLSGVPPTAPAPTSPATGGGLP</sequence>
<dbReference type="RefSeq" id="WP_259528836.1">
    <property type="nucleotide sequence ID" value="NZ_JANLCK010000005.1"/>
</dbReference>
<dbReference type="EMBL" id="JANLCK010000005">
    <property type="protein sequence ID" value="MCS5726472.1"/>
    <property type="molecule type" value="Genomic_DNA"/>
</dbReference>
<evidence type="ECO:0000256" key="1">
    <source>
        <dbReference type="SAM" id="MobiDB-lite"/>
    </source>
</evidence>
<accession>A0AA42BU36</accession>
<gene>
    <name evidence="2" type="ORF">N1028_11265</name>
</gene>
<feature type="region of interest" description="Disordered" evidence="1">
    <location>
        <begin position="149"/>
        <end position="171"/>
    </location>
</feature>
<reference evidence="2" key="1">
    <citation type="submission" date="2022-08" db="EMBL/GenBank/DDBJ databases">
        <authorList>
            <person name="Deng Y."/>
            <person name="Han X.-F."/>
            <person name="Zhang Y.-Q."/>
        </authorList>
    </citation>
    <scope>NUCLEOTIDE SEQUENCE</scope>
    <source>
        <strain evidence="2">CPCC 203407</strain>
    </source>
</reference>
<comment type="caution">
    <text evidence="2">The sequence shown here is derived from an EMBL/GenBank/DDBJ whole genome shotgun (WGS) entry which is preliminary data.</text>
</comment>
<evidence type="ECO:0000313" key="2">
    <source>
        <dbReference type="EMBL" id="MCS5726472.1"/>
    </source>
</evidence>
<evidence type="ECO:0000313" key="3">
    <source>
        <dbReference type="Proteomes" id="UP001165587"/>
    </source>
</evidence>
<feature type="region of interest" description="Disordered" evidence="1">
    <location>
        <begin position="220"/>
        <end position="239"/>
    </location>
</feature>
<organism evidence="2 3">
    <name type="scientific">Herbiconiux oxytropis</name>
    <dbReference type="NCBI Taxonomy" id="2970915"/>
    <lineage>
        <taxon>Bacteria</taxon>
        <taxon>Bacillati</taxon>
        <taxon>Actinomycetota</taxon>
        <taxon>Actinomycetes</taxon>
        <taxon>Micrococcales</taxon>
        <taxon>Microbacteriaceae</taxon>
        <taxon>Herbiconiux</taxon>
    </lineage>
</organism>